<protein>
    <submittedName>
        <fullName evidence="2">Uncharacterized protein</fullName>
    </submittedName>
</protein>
<gene>
    <name evidence="2" type="ORF">ROHU_011962</name>
</gene>
<dbReference type="EMBL" id="QBIY01013350">
    <property type="protein sequence ID" value="RXN07247.1"/>
    <property type="molecule type" value="Genomic_DNA"/>
</dbReference>
<evidence type="ECO:0000256" key="1">
    <source>
        <dbReference type="SAM" id="MobiDB-lite"/>
    </source>
</evidence>
<evidence type="ECO:0000313" key="2">
    <source>
        <dbReference type="EMBL" id="RXN07247.1"/>
    </source>
</evidence>
<accession>A0A498LNX4</accession>
<comment type="caution">
    <text evidence="2">The sequence shown here is derived from an EMBL/GenBank/DDBJ whole genome shotgun (WGS) entry which is preliminary data.</text>
</comment>
<keyword evidence="3" id="KW-1185">Reference proteome</keyword>
<feature type="compositionally biased region" description="Polar residues" evidence="1">
    <location>
        <begin position="98"/>
        <end position="120"/>
    </location>
</feature>
<feature type="region of interest" description="Disordered" evidence="1">
    <location>
        <begin position="91"/>
        <end position="120"/>
    </location>
</feature>
<name>A0A498LNX4_LABRO</name>
<reference evidence="2 3" key="1">
    <citation type="submission" date="2018-03" db="EMBL/GenBank/DDBJ databases">
        <title>Draft genome sequence of Rohu Carp (Labeo rohita).</title>
        <authorList>
            <person name="Das P."/>
            <person name="Kushwaha B."/>
            <person name="Joshi C.G."/>
            <person name="Kumar D."/>
            <person name="Nagpure N.S."/>
            <person name="Sahoo L."/>
            <person name="Das S.P."/>
            <person name="Bit A."/>
            <person name="Patnaik S."/>
            <person name="Meher P.K."/>
            <person name="Jayasankar P."/>
            <person name="Koringa P.G."/>
            <person name="Patel N.V."/>
            <person name="Hinsu A.T."/>
            <person name="Kumar R."/>
            <person name="Pandey M."/>
            <person name="Agarwal S."/>
            <person name="Srivastava S."/>
            <person name="Singh M."/>
            <person name="Iquebal M.A."/>
            <person name="Jaiswal S."/>
            <person name="Angadi U.B."/>
            <person name="Kumar N."/>
            <person name="Raza M."/>
            <person name="Shah T.M."/>
            <person name="Rai A."/>
            <person name="Jena J.K."/>
        </authorList>
    </citation>
    <scope>NUCLEOTIDE SEQUENCE [LARGE SCALE GENOMIC DNA]</scope>
    <source>
        <strain evidence="2">DASCIFA01</strain>
        <tissue evidence="2">Testis</tissue>
    </source>
</reference>
<sequence length="120" mass="12115">MLQQQKTKPAAGSKVVSEDSLTGVGSGADSGVDSEFSPTGTGSGVDSEDSWTGVDSKAGHARRTAKRLKAKMAFLITTDTMKLGSSVATCDPTRVGSFGTTGLKTTGVGSSRTTGPPEST</sequence>
<organism evidence="2 3">
    <name type="scientific">Labeo rohita</name>
    <name type="common">Indian major carp</name>
    <name type="synonym">Cyprinus rohita</name>
    <dbReference type="NCBI Taxonomy" id="84645"/>
    <lineage>
        <taxon>Eukaryota</taxon>
        <taxon>Metazoa</taxon>
        <taxon>Chordata</taxon>
        <taxon>Craniata</taxon>
        <taxon>Vertebrata</taxon>
        <taxon>Euteleostomi</taxon>
        <taxon>Actinopterygii</taxon>
        <taxon>Neopterygii</taxon>
        <taxon>Teleostei</taxon>
        <taxon>Ostariophysi</taxon>
        <taxon>Cypriniformes</taxon>
        <taxon>Cyprinidae</taxon>
        <taxon>Labeoninae</taxon>
        <taxon>Labeonini</taxon>
        <taxon>Labeo</taxon>
    </lineage>
</organism>
<evidence type="ECO:0000313" key="3">
    <source>
        <dbReference type="Proteomes" id="UP000290572"/>
    </source>
</evidence>
<dbReference type="Proteomes" id="UP000290572">
    <property type="component" value="Unassembled WGS sequence"/>
</dbReference>
<feature type="region of interest" description="Disordered" evidence="1">
    <location>
        <begin position="1"/>
        <end position="63"/>
    </location>
</feature>
<proteinExistence type="predicted"/>
<dbReference type="AlphaFoldDB" id="A0A498LNX4"/>